<comment type="caution">
    <text evidence="1">The sequence shown here is derived from an EMBL/GenBank/DDBJ whole genome shotgun (WGS) entry which is preliminary data.</text>
</comment>
<dbReference type="OrthoDB" id="7191978at2"/>
<proteinExistence type="predicted"/>
<reference evidence="1 2" key="1">
    <citation type="submission" date="2018-03" db="EMBL/GenBank/DDBJ databases">
        <title>The draft genome of Mesorhizobium sp. 6GN-30.</title>
        <authorList>
            <person name="Liu L."/>
            <person name="Li L."/>
            <person name="Wang T."/>
            <person name="Zhang X."/>
            <person name="Liang L."/>
        </authorList>
    </citation>
    <scope>NUCLEOTIDE SEQUENCE [LARGE SCALE GENOMIC DNA]</scope>
    <source>
        <strain evidence="1 2">6GN30</strain>
    </source>
</reference>
<keyword evidence="2" id="KW-1185">Reference proteome</keyword>
<accession>A0A2P7S508</accession>
<protein>
    <submittedName>
        <fullName evidence="1">Uncharacterized protein</fullName>
    </submittedName>
</protein>
<organism evidence="1 2">
    <name type="scientific">Kumtagia ephedrae</name>
    <dbReference type="NCBI Taxonomy" id="2116701"/>
    <lineage>
        <taxon>Bacteria</taxon>
        <taxon>Pseudomonadati</taxon>
        <taxon>Pseudomonadota</taxon>
        <taxon>Alphaproteobacteria</taxon>
        <taxon>Hyphomicrobiales</taxon>
        <taxon>Phyllobacteriaceae</taxon>
        <taxon>Kumtagia</taxon>
    </lineage>
</organism>
<evidence type="ECO:0000313" key="1">
    <source>
        <dbReference type="EMBL" id="PSJ57565.1"/>
    </source>
</evidence>
<dbReference type="AlphaFoldDB" id="A0A2P7S508"/>
<dbReference type="EMBL" id="PXYK01000017">
    <property type="protein sequence ID" value="PSJ57565.1"/>
    <property type="molecule type" value="Genomic_DNA"/>
</dbReference>
<name>A0A2P7S508_9HYPH</name>
<dbReference type="Proteomes" id="UP000241229">
    <property type="component" value="Unassembled WGS sequence"/>
</dbReference>
<evidence type="ECO:0000313" key="2">
    <source>
        <dbReference type="Proteomes" id="UP000241229"/>
    </source>
</evidence>
<sequence length="70" mass="7556">MRYLVLELEGGEFIHLVGTPDGDDASPLPRLAAFRAFTKDHADRRSSPLARSAATVLGDYLMLGAPQKGD</sequence>
<gene>
    <name evidence="1" type="ORF">C7I84_17975</name>
</gene>